<evidence type="ECO:0008006" key="4">
    <source>
        <dbReference type="Google" id="ProtNLM"/>
    </source>
</evidence>
<dbReference type="InterPro" id="IPR050583">
    <property type="entry name" value="Mycobacterial_A85_antigen"/>
</dbReference>
<name>A0A520N430_9GAMM</name>
<dbReference type="AlphaFoldDB" id="A0A520N430"/>
<protein>
    <recommendedName>
        <fullName evidence="4">Esterase</fullName>
    </recommendedName>
</protein>
<evidence type="ECO:0000256" key="1">
    <source>
        <dbReference type="SAM" id="SignalP"/>
    </source>
</evidence>
<evidence type="ECO:0000313" key="2">
    <source>
        <dbReference type="EMBL" id="RZO28165.1"/>
    </source>
</evidence>
<evidence type="ECO:0000313" key="3">
    <source>
        <dbReference type="Proteomes" id="UP000315283"/>
    </source>
</evidence>
<gene>
    <name evidence="2" type="ORF">EVA97_03135</name>
</gene>
<dbReference type="InterPro" id="IPR029058">
    <property type="entry name" value="AB_hydrolase_fold"/>
</dbReference>
<comment type="caution">
    <text evidence="2">The sequence shown here is derived from an EMBL/GenBank/DDBJ whole genome shotgun (WGS) entry which is preliminary data.</text>
</comment>
<dbReference type="PANTHER" id="PTHR48098">
    <property type="entry name" value="ENTEROCHELIN ESTERASE-RELATED"/>
    <property type="match status" value="1"/>
</dbReference>
<organism evidence="2 3">
    <name type="scientific">SAR86 cluster bacterium</name>
    <dbReference type="NCBI Taxonomy" id="2030880"/>
    <lineage>
        <taxon>Bacteria</taxon>
        <taxon>Pseudomonadati</taxon>
        <taxon>Pseudomonadota</taxon>
        <taxon>Gammaproteobacteria</taxon>
        <taxon>SAR86 cluster</taxon>
    </lineage>
</organism>
<dbReference type="EMBL" id="SHBJ01000018">
    <property type="protein sequence ID" value="RZO28165.1"/>
    <property type="molecule type" value="Genomic_DNA"/>
</dbReference>
<accession>A0A520N430</accession>
<reference evidence="2 3" key="1">
    <citation type="submission" date="2019-02" db="EMBL/GenBank/DDBJ databases">
        <title>Prokaryotic population dynamics and viral predation in marine succession experiment using metagenomics: the confinement effect.</title>
        <authorList>
            <person name="Haro-Moreno J.M."/>
            <person name="Rodriguez-Valera F."/>
            <person name="Lopez-Perez M."/>
        </authorList>
    </citation>
    <scope>NUCLEOTIDE SEQUENCE [LARGE SCALE GENOMIC DNA]</scope>
    <source>
        <strain evidence="2">MED-G164</strain>
    </source>
</reference>
<dbReference type="Gene3D" id="3.40.50.1820">
    <property type="entry name" value="alpha/beta hydrolase"/>
    <property type="match status" value="1"/>
</dbReference>
<keyword evidence="1" id="KW-0732">Signal</keyword>
<dbReference type="PANTHER" id="PTHR48098:SF6">
    <property type="entry name" value="FERRI-BACILLIBACTIN ESTERASE BESA"/>
    <property type="match status" value="1"/>
</dbReference>
<dbReference type="Pfam" id="PF00756">
    <property type="entry name" value="Esterase"/>
    <property type="match status" value="1"/>
</dbReference>
<dbReference type="InterPro" id="IPR000801">
    <property type="entry name" value="Esterase-like"/>
</dbReference>
<dbReference type="Proteomes" id="UP000315283">
    <property type="component" value="Unassembled WGS sequence"/>
</dbReference>
<feature type="chain" id="PRO_5021773167" description="Esterase" evidence="1">
    <location>
        <begin position="20"/>
        <end position="308"/>
    </location>
</feature>
<feature type="signal peptide" evidence="1">
    <location>
        <begin position="1"/>
        <end position="19"/>
    </location>
</feature>
<proteinExistence type="predicted"/>
<dbReference type="SUPFAM" id="SSF53474">
    <property type="entry name" value="alpha/beta-Hydrolases"/>
    <property type="match status" value="1"/>
</dbReference>
<sequence length="308" mass="35702">MNKSLILMFLSFIFNNNLSADLATGKLEEFFIGNGKYDRKVRIYYPSDNPINEQTTFIIMNDGEELFLEQDSWNGKSWRVDKSFDELNKKNIEHNTVIVAVHSAKRFKGRFFDDTRRYIELFPKEAIDYFEKGQKKNLYSSLSQKSYPEFLVTAVLPFLEDKFQLTLDKNNLGVMGSSMGGLSALNTIIEYPDIFGFAGCLSTHWVGIKPLEYLLLPFRKKIDGDKETFDAIKKYVVANLSKIKSHRIYFDHGTVGLDYLYRNPQNDINKIFTENGMAFETKVFEGHDHDPNDFGKRFTPSLNYLTKK</sequence>